<dbReference type="Pfam" id="PF03583">
    <property type="entry name" value="LIP"/>
    <property type="match status" value="1"/>
</dbReference>
<comment type="caution">
    <text evidence="1">The sequence shown here is derived from an EMBL/GenBank/DDBJ whole genome shotgun (WGS) entry which is preliminary data.</text>
</comment>
<evidence type="ECO:0000313" key="2">
    <source>
        <dbReference type="Proteomes" id="UP001501116"/>
    </source>
</evidence>
<evidence type="ECO:0000313" key="1">
    <source>
        <dbReference type="EMBL" id="GAA1957647.1"/>
    </source>
</evidence>
<dbReference type="EMBL" id="BAAANN010000010">
    <property type="protein sequence ID" value="GAA1957647.1"/>
    <property type="molecule type" value="Genomic_DNA"/>
</dbReference>
<name>A0ABN2QT84_9PSEU</name>
<keyword evidence="2" id="KW-1185">Reference proteome</keyword>
<dbReference type="Gene3D" id="3.40.50.1820">
    <property type="entry name" value="alpha/beta hydrolase"/>
    <property type="match status" value="1"/>
</dbReference>
<dbReference type="RefSeq" id="WP_344417969.1">
    <property type="nucleotide sequence ID" value="NZ_BAAANN010000010.1"/>
</dbReference>
<dbReference type="InterPro" id="IPR029058">
    <property type="entry name" value="AB_hydrolase_fold"/>
</dbReference>
<protein>
    <recommendedName>
        <fullName evidence="3">Triacylglycerol lipase</fullName>
    </recommendedName>
</protein>
<organism evidence="1 2">
    <name type="scientific">Amycolatopsis minnesotensis</name>
    <dbReference type="NCBI Taxonomy" id="337894"/>
    <lineage>
        <taxon>Bacteria</taxon>
        <taxon>Bacillati</taxon>
        <taxon>Actinomycetota</taxon>
        <taxon>Actinomycetes</taxon>
        <taxon>Pseudonocardiales</taxon>
        <taxon>Pseudonocardiaceae</taxon>
        <taxon>Amycolatopsis</taxon>
    </lineage>
</organism>
<dbReference type="Proteomes" id="UP001501116">
    <property type="component" value="Unassembled WGS sequence"/>
</dbReference>
<evidence type="ECO:0008006" key="3">
    <source>
        <dbReference type="Google" id="ProtNLM"/>
    </source>
</evidence>
<accession>A0ABN2QT84</accession>
<proteinExistence type="predicted"/>
<dbReference type="InterPro" id="IPR005152">
    <property type="entry name" value="Lipase_secreted"/>
</dbReference>
<sequence>MKPEYADPNSVPEFVDAVNRINIGQAATPTAPGYLAQGNGGVLEGTFANPPGIGTGDGVMVAGDVRALARQYCAEGNKSIKYTQYDLLSHVGAAVPWVPTAIGWLGDRFAGKAAPSDCGRIPAGNSLAPEKPVPAA</sequence>
<reference evidence="1 2" key="1">
    <citation type="journal article" date="2019" name="Int. J. Syst. Evol. Microbiol.">
        <title>The Global Catalogue of Microorganisms (GCM) 10K type strain sequencing project: providing services to taxonomists for standard genome sequencing and annotation.</title>
        <authorList>
            <consortium name="The Broad Institute Genomics Platform"/>
            <consortium name="The Broad Institute Genome Sequencing Center for Infectious Disease"/>
            <person name="Wu L."/>
            <person name="Ma J."/>
        </authorList>
    </citation>
    <scope>NUCLEOTIDE SEQUENCE [LARGE SCALE GENOMIC DNA]</scope>
    <source>
        <strain evidence="1 2">JCM 14545</strain>
    </source>
</reference>
<gene>
    <name evidence="1" type="ORF">GCM10009754_29750</name>
</gene>